<protein>
    <submittedName>
        <fullName evidence="2">Uncharacterized protein</fullName>
    </submittedName>
</protein>
<dbReference type="Proteomes" id="UP000321222">
    <property type="component" value="Chromosome"/>
</dbReference>
<proteinExistence type="predicted"/>
<dbReference type="OrthoDB" id="768080at2"/>
<gene>
    <name evidence="2" type="ORF">FUA48_04950</name>
</gene>
<organism evidence="2 3">
    <name type="scientific">Flavobacterium alkalisoli</name>
    <dbReference type="NCBI Taxonomy" id="2602769"/>
    <lineage>
        <taxon>Bacteria</taxon>
        <taxon>Pseudomonadati</taxon>
        <taxon>Bacteroidota</taxon>
        <taxon>Flavobacteriia</taxon>
        <taxon>Flavobacteriales</taxon>
        <taxon>Flavobacteriaceae</taxon>
        <taxon>Flavobacterium</taxon>
    </lineage>
</organism>
<evidence type="ECO:0000256" key="1">
    <source>
        <dbReference type="SAM" id="SignalP"/>
    </source>
</evidence>
<keyword evidence="3" id="KW-1185">Reference proteome</keyword>
<evidence type="ECO:0000313" key="3">
    <source>
        <dbReference type="Proteomes" id="UP000321222"/>
    </source>
</evidence>
<dbReference type="AlphaFoldDB" id="A0A5B9FRW6"/>
<feature type="signal peptide" evidence="1">
    <location>
        <begin position="1"/>
        <end position="19"/>
    </location>
</feature>
<sequence>MKKITLLLALFLVTISAYAQEKEISDIEKKQEVSIIEKTPEPLQSKDFSFASSLFKSDYNKNYTGLYFQGAKIHSTENIFSVYAEKHPEEYSLINTYNNGSRYDATDGFSLGKWNNKKGFTMNISLGGKCGL</sequence>
<feature type="chain" id="PRO_5023081865" evidence="1">
    <location>
        <begin position="20"/>
        <end position="132"/>
    </location>
</feature>
<keyword evidence="1" id="KW-0732">Signal</keyword>
<accession>A0A5B9FRW6</accession>
<dbReference type="KEGG" id="fak:FUA48_04950"/>
<name>A0A5B9FRW6_9FLAO</name>
<reference evidence="2 3" key="1">
    <citation type="submission" date="2019-08" db="EMBL/GenBank/DDBJ databases">
        <title>Flavobacterium alkalisoli sp. nov., isolated from rhizosphere soil of Suaeda salsa.</title>
        <authorList>
            <person name="Sun J.-Q."/>
            <person name="Xu L."/>
        </authorList>
    </citation>
    <scope>NUCLEOTIDE SEQUENCE [LARGE SCALE GENOMIC DNA]</scope>
    <source>
        <strain evidence="2 3">XS-5</strain>
    </source>
</reference>
<evidence type="ECO:0000313" key="2">
    <source>
        <dbReference type="EMBL" id="QEE48949.1"/>
    </source>
</evidence>
<dbReference type="EMBL" id="CP042831">
    <property type="protein sequence ID" value="QEE48949.1"/>
    <property type="molecule type" value="Genomic_DNA"/>
</dbReference>
<dbReference type="RefSeq" id="WP_147582521.1">
    <property type="nucleotide sequence ID" value="NZ_CP042831.1"/>
</dbReference>